<feature type="transmembrane region" description="Helical" evidence="6">
    <location>
        <begin position="112"/>
        <end position="130"/>
    </location>
</feature>
<dbReference type="PANTHER" id="PTHR37422">
    <property type="entry name" value="TEICHURONIC ACID BIOSYNTHESIS PROTEIN TUAE"/>
    <property type="match status" value="1"/>
</dbReference>
<feature type="transmembrane region" description="Helical" evidence="6">
    <location>
        <begin position="366"/>
        <end position="388"/>
    </location>
</feature>
<keyword evidence="3 6" id="KW-1133">Transmembrane helix</keyword>
<sequence length="1015" mass="111871">MDANQSPDPLPTDQPTESPQIPPQPQRVSERRSQPPTASVRSDSSSRPATTDTIQPMRTSRSKSSRDSYRTNQPRSHASFDRARIPLHLARAVTLAALVYTCWRFGGTDAITIQHTSILVLIAIVLTIVSRKCLQPITASAVMILVLGSSWLAFSAVQCVPMPRSLVSAISAGVLDDTTQFADVAIAELTSFTDKHESKSLGAETYDSPNPAADTSLQRPLTLSLVPAATQKRLALHSIALALFLLAALLFPGRHSRKILAWTLVLNAVSLGFWAILQRASGTTELLIGFSRDEVILPFATFIYKNAGAAAVIPGLAAAIGMLWVALMKHHDQFGGRRRQGRRNPATSFSNSGVSRSQSFYNSAPLWTRPGIVVLVLLISLLTAALLISASRGALAATGLSLLLIPVLIPLKLPVRSYAVLASVLFLISLSAIVAGKLHPTLQAETDRLDRDAISTDGRWTHYQEAGRTAAKFFPFGSGGGTYGYAHLDQQVENTSEWFREAHQQFLETLVEYGLPGITIALITIVLLVRHTYQLARRGYSYDRRGWGIAGLIALFSIAIQSTVDFIILIPGVLFSHVLLAGSVSGVEQDVSNAQPHKTRVPNARVDGDKPAAASSQHGTNPHLAATGMFAKATSLFRHPMTWAAPMLGIVLFAFVVFRQETICNSAIEETNTLIVDYQPTAEEVSRNERLLDEAIRIRPQRADLYHRRAVWRTVKFRLALLEHGKEQGHSIDWQATYPETFSHALHLLPPESANEIVSEIHSAPKLANHLVDIANDLKQSIVHNPLNPQVYLAAAFFAPQMQTDEKRWLEVLVPLSKSSRPIQFANGFLAYYQGDKPTLLDQWNGALFLNDDYLEAIMMRAETILTPREIAEQLVPARRSEVALTILRRSKRVGASSKFLTELCDFGCQRIEQDPSLTAAEISSLCAQSHETIDQYEIAGNHWKQAVRNDGLNSQYRLHYTRALIETGDLDEALKQASLGKASEPSNRQFHDLIDAIQKRLKDDFEQQIMKSKL</sequence>
<organism evidence="8 9">
    <name type="scientific">Novipirellula caenicola</name>
    <dbReference type="NCBI Taxonomy" id="1536901"/>
    <lineage>
        <taxon>Bacteria</taxon>
        <taxon>Pseudomonadati</taxon>
        <taxon>Planctomycetota</taxon>
        <taxon>Planctomycetia</taxon>
        <taxon>Pirellulales</taxon>
        <taxon>Pirellulaceae</taxon>
        <taxon>Novipirellula</taxon>
    </lineage>
</organism>
<feature type="region of interest" description="Disordered" evidence="5">
    <location>
        <begin position="591"/>
        <end position="619"/>
    </location>
</feature>
<evidence type="ECO:0000313" key="8">
    <source>
        <dbReference type="EMBL" id="GAA5504900.1"/>
    </source>
</evidence>
<feature type="transmembrane region" description="Helical" evidence="6">
    <location>
        <begin position="259"/>
        <end position="277"/>
    </location>
</feature>
<evidence type="ECO:0000313" key="9">
    <source>
        <dbReference type="Proteomes" id="UP001416858"/>
    </source>
</evidence>
<keyword evidence="9" id="KW-1185">Reference proteome</keyword>
<dbReference type="SUPFAM" id="SSF48452">
    <property type="entry name" value="TPR-like"/>
    <property type="match status" value="1"/>
</dbReference>
<feature type="compositionally biased region" description="Polar residues" evidence="5">
    <location>
        <begin position="1"/>
        <end position="19"/>
    </location>
</feature>
<feature type="transmembrane region" description="Helical" evidence="6">
    <location>
        <begin position="85"/>
        <end position="106"/>
    </location>
</feature>
<dbReference type="Proteomes" id="UP001416858">
    <property type="component" value="Unassembled WGS sequence"/>
</dbReference>
<comment type="caution">
    <text evidence="8">The sequence shown here is derived from an EMBL/GenBank/DDBJ whole genome shotgun (WGS) entry which is preliminary data.</text>
</comment>
<feature type="transmembrane region" description="Helical" evidence="6">
    <location>
        <begin position="510"/>
        <end position="529"/>
    </location>
</feature>
<feature type="transmembrane region" description="Helical" evidence="6">
    <location>
        <begin position="418"/>
        <end position="438"/>
    </location>
</feature>
<reference evidence="8 9" key="1">
    <citation type="submission" date="2024-02" db="EMBL/GenBank/DDBJ databases">
        <title>Rhodopirellula caenicola NBRC 110016.</title>
        <authorList>
            <person name="Ichikawa N."/>
            <person name="Katano-Makiyama Y."/>
            <person name="Hidaka K."/>
        </authorList>
    </citation>
    <scope>NUCLEOTIDE SEQUENCE [LARGE SCALE GENOMIC DNA]</scope>
    <source>
        <strain evidence="8 9">NBRC 110016</strain>
    </source>
</reference>
<feature type="transmembrane region" description="Helical" evidence="6">
    <location>
        <begin position="307"/>
        <end position="328"/>
    </location>
</feature>
<proteinExistence type="predicted"/>
<dbReference type="InterPro" id="IPR051533">
    <property type="entry name" value="WaaL-like"/>
</dbReference>
<name>A0ABP9VI59_9BACT</name>
<feature type="transmembrane region" description="Helical" evidence="6">
    <location>
        <begin position="137"/>
        <end position="157"/>
    </location>
</feature>
<feature type="region of interest" description="Disordered" evidence="5">
    <location>
        <begin position="1"/>
        <end position="77"/>
    </location>
</feature>
<dbReference type="EMBL" id="BAABRO010000001">
    <property type="protein sequence ID" value="GAA5504900.1"/>
    <property type="molecule type" value="Genomic_DNA"/>
</dbReference>
<comment type="subcellular location">
    <subcellularLocation>
        <location evidence="1">Membrane</location>
        <topology evidence="1">Multi-pass membrane protein</topology>
    </subcellularLocation>
</comment>
<feature type="compositionally biased region" description="Polar residues" evidence="5">
    <location>
        <begin position="345"/>
        <end position="358"/>
    </location>
</feature>
<dbReference type="InterPro" id="IPR007016">
    <property type="entry name" value="O-antigen_ligase-rel_domated"/>
</dbReference>
<evidence type="ECO:0000256" key="1">
    <source>
        <dbReference type="ARBA" id="ARBA00004141"/>
    </source>
</evidence>
<dbReference type="Gene3D" id="1.25.40.10">
    <property type="entry name" value="Tetratricopeptide repeat domain"/>
    <property type="match status" value="1"/>
</dbReference>
<evidence type="ECO:0000256" key="2">
    <source>
        <dbReference type="ARBA" id="ARBA00022692"/>
    </source>
</evidence>
<feature type="transmembrane region" description="Helical" evidence="6">
    <location>
        <begin position="394"/>
        <end position="411"/>
    </location>
</feature>
<dbReference type="InterPro" id="IPR011990">
    <property type="entry name" value="TPR-like_helical_dom_sf"/>
</dbReference>
<gene>
    <name evidence="8" type="ORF">Rcae01_00339</name>
</gene>
<protein>
    <recommendedName>
        <fullName evidence="7">O-antigen ligase-related domain-containing protein</fullName>
    </recommendedName>
</protein>
<accession>A0ABP9VI59</accession>
<keyword evidence="2 6" id="KW-0812">Transmembrane</keyword>
<evidence type="ECO:0000256" key="3">
    <source>
        <dbReference type="ARBA" id="ARBA00022989"/>
    </source>
</evidence>
<evidence type="ECO:0000259" key="7">
    <source>
        <dbReference type="Pfam" id="PF04932"/>
    </source>
</evidence>
<feature type="transmembrane region" description="Helical" evidence="6">
    <location>
        <begin position="549"/>
        <end position="575"/>
    </location>
</feature>
<feature type="compositionally biased region" description="Polar residues" evidence="5">
    <location>
        <begin position="34"/>
        <end position="59"/>
    </location>
</feature>
<dbReference type="RefSeq" id="WP_345681982.1">
    <property type="nucleotide sequence ID" value="NZ_BAABRO010000001.1"/>
</dbReference>
<keyword evidence="4 6" id="KW-0472">Membrane</keyword>
<feature type="transmembrane region" description="Helical" evidence="6">
    <location>
        <begin position="641"/>
        <end position="658"/>
    </location>
</feature>
<feature type="domain" description="O-antigen ligase-related" evidence="7">
    <location>
        <begin position="378"/>
        <end position="520"/>
    </location>
</feature>
<evidence type="ECO:0000256" key="5">
    <source>
        <dbReference type="SAM" id="MobiDB-lite"/>
    </source>
</evidence>
<dbReference type="PANTHER" id="PTHR37422:SF23">
    <property type="entry name" value="TEICHURONIC ACID BIOSYNTHESIS PROTEIN TUAE"/>
    <property type="match status" value="1"/>
</dbReference>
<dbReference type="Pfam" id="PF04932">
    <property type="entry name" value="Wzy_C"/>
    <property type="match status" value="1"/>
</dbReference>
<feature type="region of interest" description="Disordered" evidence="5">
    <location>
        <begin position="335"/>
        <end position="358"/>
    </location>
</feature>
<evidence type="ECO:0000256" key="4">
    <source>
        <dbReference type="ARBA" id="ARBA00023136"/>
    </source>
</evidence>
<evidence type="ECO:0000256" key="6">
    <source>
        <dbReference type="SAM" id="Phobius"/>
    </source>
</evidence>
<feature type="transmembrane region" description="Helical" evidence="6">
    <location>
        <begin position="234"/>
        <end position="252"/>
    </location>
</feature>